<sequence length="75" mass="8252">ILALTGGICPVARCAKGLLNGPCGGSENGKCEVDPERDCAWALIYEQLKQRGKLQLLDEIRPPKDYQLSGWRIKP</sequence>
<comment type="caution">
    <text evidence="2">The sequence shown here is derived from an EMBL/GenBank/DDBJ whole genome shotgun (WGS) entry which is preliminary data.</text>
</comment>
<evidence type="ECO:0000259" key="1">
    <source>
        <dbReference type="Pfam" id="PF12225"/>
    </source>
</evidence>
<evidence type="ECO:0000313" key="2">
    <source>
        <dbReference type="EMBL" id="GAH55124.1"/>
    </source>
</evidence>
<name>X1HMR5_9ZZZZ</name>
<organism evidence="2">
    <name type="scientific">marine sediment metagenome</name>
    <dbReference type="NCBI Taxonomy" id="412755"/>
    <lineage>
        <taxon>unclassified sequences</taxon>
        <taxon>metagenomes</taxon>
        <taxon>ecological metagenomes</taxon>
    </lineage>
</organism>
<dbReference type="EMBL" id="BARU01018323">
    <property type="protein sequence ID" value="GAH55124.1"/>
    <property type="molecule type" value="Genomic_DNA"/>
</dbReference>
<accession>X1HMR5</accession>
<dbReference type="Pfam" id="PF12225">
    <property type="entry name" value="DUF5981"/>
    <property type="match status" value="1"/>
</dbReference>
<dbReference type="AlphaFoldDB" id="X1HMR5"/>
<proteinExistence type="predicted"/>
<feature type="domain" description="Methylene-tetrahydrofolate reductase C-terminal-like" evidence="1">
    <location>
        <begin position="1"/>
        <end position="67"/>
    </location>
</feature>
<dbReference type="InterPro" id="IPR022026">
    <property type="entry name" value="DUF5981"/>
</dbReference>
<feature type="non-terminal residue" evidence="2">
    <location>
        <position position="1"/>
    </location>
</feature>
<gene>
    <name evidence="2" type="ORF">S03H2_30294</name>
</gene>
<protein>
    <recommendedName>
        <fullName evidence="1">Methylene-tetrahydrofolate reductase C-terminal-like domain-containing protein</fullName>
    </recommendedName>
</protein>
<reference evidence="2" key="1">
    <citation type="journal article" date="2014" name="Front. Microbiol.">
        <title>High frequency of phylogenetically diverse reductive dehalogenase-homologous genes in deep subseafloor sedimentary metagenomes.</title>
        <authorList>
            <person name="Kawai M."/>
            <person name="Futagami T."/>
            <person name="Toyoda A."/>
            <person name="Takaki Y."/>
            <person name="Nishi S."/>
            <person name="Hori S."/>
            <person name="Arai W."/>
            <person name="Tsubouchi T."/>
            <person name="Morono Y."/>
            <person name="Uchiyama I."/>
            <person name="Ito T."/>
            <person name="Fujiyama A."/>
            <person name="Inagaki F."/>
            <person name="Takami H."/>
        </authorList>
    </citation>
    <scope>NUCLEOTIDE SEQUENCE</scope>
    <source>
        <strain evidence="2">Expedition CK06-06</strain>
    </source>
</reference>